<dbReference type="AlphaFoldDB" id="A0A494RNH2"/>
<reference evidence="1 2" key="1">
    <citation type="submission" date="2018-10" db="EMBL/GenBank/DDBJ databases">
        <title>Complete genome sequence of Brevundimonas naejangsanensis BRV3.</title>
        <authorList>
            <person name="Berrios L."/>
            <person name="Ely B."/>
        </authorList>
    </citation>
    <scope>NUCLEOTIDE SEQUENCE [LARGE SCALE GENOMIC DNA]</scope>
    <source>
        <strain evidence="1 2">BRV3</strain>
    </source>
</reference>
<gene>
    <name evidence="1" type="ORF">D8I30_10680</name>
</gene>
<organism evidence="1 2">
    <name type="scientific">Brevundimonas naejangsanensis</name>
    <dbReference type="NCBI Taxonomy" id="588932"/>
    <lineage>
        <taxon>Bacteria</taxon>
        <taxon>Pseudomonadati</taxon>
        <taxon>Pseudomonadota</taxon>
        <taxon>Alphaproteobacteria</taxon>
        <taxon>Caulobacterales</taxon>
        <taxon>Caulobacteraceae</taxon>
        <taxon>Brevundimonas</taxon>
    </lineage>
</organism>
<dbReference type="RefSeq" id="WP_121482726.1">
    <property type="nucleotide sequence ID" value="NZ_CP032707.1"/>
</dbReference>
<evidence type="ECO:0000313" key="2">
    <source>
        <dbReference type="Proteomes" id="UP000276984"/>
    </source>
</evidence>
<protein>
    <submittedName>
        <fullName evidence="1">Uncharacterized protein</fullName>
    </submittedName>
</protein>
<dbReference type="Proteomes" id="UP000276984">
    <property type="component" value="Chromosome"/>
</dbReference>
<keyword evidence="2" id="KW-1185">Reference proteome</keyword>
<proteinExistence type="predicted"/>
<sequence>MSSSIHFICRASAGIRCLDPKAGVYESEAWLLAPEEIGALEDGEVFFHETKGQPSYFGGSILGIRPVDDSVAGSDARRRCVITLRSTTAGRNVRWNPGGKVHGMAWTSGVVQRAPAG</sequence>
<accession>A0A494RNH2</accession>
<name>A0A494RNH2_9CAUL</name>
<evidence type="ECO:0000313" key="1">
    <source>
        <dbReference type="EMBL" id="AYG95592.1"/>
    </source>
</evidence>
<dbReference type="OrthoDB" id="6203947at2"/>
<dbReference type="EMBL" id="CP032707">
    <property type="protein sequence ID" value="AYG95592.1"/>
    <property type="molecule type" value="Genomic_DNA"/>
</dbReference>